<sequence>MKINIFKLNMVFLFFVGCTPSLKNNYSGYIYYKDKPLKKIKIVESSSNNYTYTNDEGYFYLKRRSTKFVNELIIQHGIEIDTVNLASKSGADSKINFLFLTSKIDTLDLYRERIFKKQSSNN</sequence>
<dbReference type="AlphaFoldDB" id="A0A8J8GC03"/>
<dbReference type="RefSeq" id="WP_173780293.1">
    <property type="nucleotide sequence ID" value="NZ_JABSNO010000027.1"/>
</dbReference>
<name>A0A8J8GC03_9FLAO</name>
<evidence type="ECO:0000313" key="1">
    <source>
        <dbReference type="EMBL" id="NRS93747.1"/>
    </source>
</evidence>
<dbReference type="PROSITE" id="PS51257">
    <property type="entry name" value="PROKAR_LIPOPROTEIN"/>
    <property type="match status" value="1"/>
</dbReference>
<organism evidence="1 2">
    <name type="scientific">Frigoriflavimonas asaccharolytica</name>
    <dbReference type="NCBI Taxonomy" id="2735899"/>
    <lineage>
        <taxon>Bacteria</taxon>
        <taxon>Pseudomonadati</taxon>
        <taxon>Bacteroidota</taxon>
        <taxon>Flavobacteriia</taxon>
        <taxon>Flavobacteriales</taxon>
        <taxon>Weeksellaceae</taxon>
        <taxon>Frigoriflavimonas</taxon>
    </lineage>
</organism>
<dbReference type="Proteomes" id="UP000610746">
    <property type="component" value="Unassembled WGS sequence"/>
</dbReference>
<keyword evidence="2" id="KW-1185">Reference proteome</keyword>
<accession>A0A8J8GC03</accession>
<proteinExistence type="predicted"/>
<gene>
    <name evidence="1" type="ORF">HNQ03_002838</name>
</gene>
<comment type="caution">
    <text evidence="1">The sequence shown here is derived from an EMBL/GenBank/DDBJ whole genome shotgun (WGS) entry which is preliminary data.</text>
</comment>
<protein>
    <submittedName>
        <fullName evidence="1">K+-transporting ATPase c subunit</fullName>
    </submittedName>
</protein>
<dbReference type="EMBL" id="JABSNO010000027">
    <property type="protein sequence ID" value="NRS93747.1"/>
    <property type="molecule type" value="Genomic_DNA"/>
</dbReference>
<reference evidence="1" key="1">
    <citation type="submission" date="2020-05" db="EMBL/GenBank/DDBJ databases">
        <title>Genomic Encyclopedia of Type Strains, Phase IV (KMG-V): Genome sequencing to study the core and pangenomes of soil and plant-associated prokaryotes.</title>
        <authorList>
            <person name="Whitman W."/>
        </authorList>
    </citation>
    <scope>NUCLEOTIDE SEQUENCE</scope>
    <source>
        <strain evidence="1">16F</strain>
    </source>
</reference>
<evidence type="ECO:0000313" key="2">
    <source>
        <dbReference type="Proteomes" id="UP000610746"/>
    </source>
</evidence>